<keyword evidence="1" id="KW-0489">Methyltransferase</keyword>
<sequence>MKEKIQEIYNNNEYISHNPDLHSEDSEYKFSQFADMLGKLEIKNGRIKILDVGGGAGILGKMVAVFFKEKGITVDFNTLDLSAEMLRIQKINHPEINESWNCTLEECPENDFDLVLMIDVIEHIPDSESAADALNNIGRYILYNIPVQLNLFDGLRNMANKFRYYAEQTRILGHVHFFTVASARRFLAKKHRIVTSAFRPYCFMLLNSTYPGYVEMRKSKTRLTEIKISCWIARNMKRLSGWMVQGSMFGLVKSTKNK</sequence>
<reference evidence="1 2" key="1">
    <citation type="submission" date="2020-01" db="EMBL/GenBank/DDBJ databases">
        <title>Genome analysis.</title>
        <authorList>
            <person name="Wu S."/>
            <person name="Wang G."/>
        </authorList>
    </citation>
    <scope>NUCLEOTIDE SEQUENCE [LARGE SCALE GENOMIC DNA]</scope>
    <source>
        <strain evidence="1 2">SYL130</strain>
    </source>
</reference>
<dbReference type="SUPFAM" id="SSF53335">
    <property type="entry name" value="S-adenosyl-L-methionine-dependent methyltransferases"/>
    <property type="match status" value="1"/>
</dbReference>
<dbReference type="Gene3D" id="3.40.50.150">
    <property type="entry name" value="Vaccinia Virus protein VP39"/>
    <property type="match status" value="1"/>
</dbReference>
<name>A0ABW9ZQ93_9BACT</name>
<dbReference type="InterPro" id="IPR029063">
    <property type="entry name" value="SAM-dependent_MTases_sf"/>
</dbReference>
<accession>A0ABW9ZQ93</accession>
<evidence type="ECO:0000313" key="2">
    <source>
        <dbReference type="Proteomes" id="UP000753802"/>
    </source>
</evidence>
<protein>
    <submittedName>
        <fullName evidence="1">Class I SAM-dependent methyltransferase</fullName>
    </submittedName>
</protein>
<dbReference type="Pfam" id="PF13489">
    <property type="entry name" value="Methyltransf_23"/>
    <property type="match status" value="1"/>
</dbReference>
<dbReference type="GO" id="GO:0032259">
    <property type="term" value="P:methylation"/>
    <property type="evidence" value="ECO:0007669"/>
    <property type="project" value="UniProtKB-KW"/>
</dbReference>
<dbReference type="EMBL" id="JAACJS010000002">
    <property type="protein sequence ID" value="NCI49089.1"/>
    <property type="molecule type" value="Genomic_DNA"/>
</dbReference>
<evidence type="ECO:0000313" key="1">
    <source>
        <dbReference type="EMBL" id="NCI49089.1"/>
    </source>
</evidence>
<keyword evidence="2" id="KW-1185">Reference proteome</keyword>
<dbReference type="CDD" id="cd02440">
    <property type="entry name" value="AdoMet_MTases"/>
    <property type="match status" value="1"/>
</dbReference>
<keyword evidence="1" id="KW-0808">Transferase</keyword>
<organism evidence="1 2">
    <name type="scientific">Sediminibacterium roseum</name>
    <dbReference type="NCBI Taxonomy" id="1978412"/>
    <lineage>
        <taxon>Bacteria</taxon>
        <taxon>Pseudomonadati</taxon>
        <taxon>Bacteroidota</taxon>
        <taxon>Chitinophagia</taxon>
        <taxon>Chitinophagales</taxon>
        <taxon>Chitinophagaceae</taxon>
        <taxon>Sediminibacterium</taxon>
    </lineage>
</organism>
<dbReference type="RefSeq" id="WP_161817386.1">
    <property type="nucleotide sequence ID" value="NZ_JAACJS010000002.1"/>
</dbReference>
<dbReference type="GO" id="GO:0008168">
    <property type="term" value="F:methyltransferase activity"/>
    <property type="evidence" value="ECO:0007669"/>
    <property type="project" value="UniProtKB-KW"/>
</dbReference>
<proteinExistence type="predicted"/>
<dbReference type="Proteomes" id="UP000753802">
    <property type="component" value="Unassembled WGS sequence"/>
</dbReference>
<gene>
    <name evidence="1" type="ORF">GWC95_04090</name>
</gene>
<comment type="caution">
    <text evidence="1">The sequence shown here is derived from an EMBL/GenBank/DDBJ whole genome shotgun (WGS) entry which is preliminary data.</text>
</comment>